<dbReference type="Pfam" id="PF10903">
    <property type="entry name" value="DUF2691"/>
    <property type="match status" value="1"/>
</dbReference>
<evidence type="ECO:0000313" key="2">
    <source>
        <dbReference type="Proteomes" id="UP000783588"/>
    </source>
</evidence>
<keyword evidence="2" id="KW-1185">Reference proteome</keyword>
<reference evidence="1 2" key="1">
    <citation type="submission" date="2021-06" db="EMBL/GenBank/DDBJ databases">
        <authorList>
            <person name="Sun Q."/>
            <person name="Li D."/>
        </authorList>
    </citation>
    <scope>NUCLEOTIDE SEQUENCE [LARGE SCALE GENOMIC DNA]</scope>
    <source>
        <strain evidence="1 2">MSJd-7</strain>
    </source>
</reference>
<dbReference type="Proteomes" id="UP000783588">
    <property type="component" value="Unassembled WGS sequence"/>
</dbReference>
<dbReference type="RefSeq" id="WP_216469048.1">
    <property type="nucleotide sequence ID" value="NZ_JAHLQI010000001.1"/>
</dbReference>
<comment type="caution">
    <text evidence="1">The sequence shown here is derived from an EMBL/GenBank/DDBJ whole genome shotgun (WGS) entry which is preliminary data.</text>
</comment>
<gene>
    <name evidence="1" type="ORF">KQI75_02225</name>
</gene>
<sequence length="154" mass="18668">MIRGLSFQVYAEDVDDILCKILESIPAEKYHWFNDLKQTEGWYYTAQGDVEPFLDRTYYTGKELLTEFRKRYMVIFLKLSAYLDEDYKEIHTYEEFYESKCEFIILAYDCNFFEIYSKNHCIIQNIYDSVRRIKSSNIQYILDTNDERKVLDVL</sequence>
<dbReference type="EMBL" id="JAHLQI010000001">
    <property type="protein sequence ID" value="MBU5489454.1"/>
    <property type="molecule type" value="Genomic_DNA"/>
</dbReference>
<dbReference type="InterPro" id="IPR020216">
    <property type="entry name" value="Uncharacterised_YncE"/>
</dbReference>
<protein>
    <submittedName>
        <fullName evidence="1">DUF2691 family protein</fullName>
    </submittedName>
</protein>
<name>A0ABS6EP34_9FIRM</name>
<accession>A0ABS6EP34</accession>
<evidence type="ECO:0000313" key="1">
    <source>
        <dbReference type="EMBL" id="MBU5489454.1"/>
    </source>
</evidence>
<proteinExistence type="predicted"/>
<organism evidence="1 2">
    <name type="scientific">Butyricicoccus intestinisimiae</name>
    <dbReference type="NCBI Taxonomy" id="2841509"/>
    <lineage>
        <taxon>Bacteria</taxon>
        <taxon>Bacillati</taxon>
        <taxon>Bacillota</taxon>
        <taxon>Clostridia</taxon>
        <taxon>Eubacteriales</taxon>
        <taxon>Butyricicoccaceae</taxon>
        <taxon>Butyricicoccus</taxon>
    </lineage>
</organism>